<protein>
    <submittedName>
        <fullName evidence="2">GNAT family N-acetyltransferase</fullName>
    </submittedName>
</protein>
<name>A0ABX1S356_9FLAO</name>
<proteinExistence type="predicted"/>
<dbReference type="Proteomes" id="UP000746690">
    <property type="component" value="Unassembled WGS sequence"/>
</dbReference>
<dbReference type="Pfam" id="PF13673">
    <property type="entry name" value="Acetyltransf_10"/>
    <property type="match status" value="1"/>
</dbReference>
<dbReference type="InterPro" id="IPR016181">
    <property type="entry name" value="Acyl_CoA_acyltransferase"/>
</dbReference>
<dbReference type="PROSITE" id="PS51186">
    <property type="entry name" value="GNAT"/>
    <property type="match status" value="1"/>
</dbReference>
<dbReference type="SUPFAM" id="SSF55729">
    <property type="entry name" value="Acyl-CoA N-acyltransferases (Nat)"/>
    <property type="match status" value="1"/>
</dbReference>
<keyword evidence="3" id="KW-1185">Reference proteome</keyword>
<evidence type="ECO:0000259" key="1">
    <source>
        <dbReference type="PROSITE" id="PS51186"/>
    </source>
</evidence>
<dbReference type="EMBL" id="JABBHF010000014">
    <property type="protein sequence ID" value="NMH89648.1"/>
    <property type="molecule type" value="Genomic_DNA"/>
</dbReference>
<evidence type="ECO:0000313" key="2">
    <source>
        <dbReference type="EMBL" id="NMH89648.1"/>
    </source>
</evidence>
<accession>A0ABX1S356</accession>
<dbReference type="InterPro" id="IPR000182">
    <property type="entry name" value="GNAT_dom"/>
</dbReference>
<dbReference type="Gene3D" id="3.40.630.30">
    <property type="match status" value="1"/>
</dbReference>
<evidence type="ECO:0000313" key="3">
    <source>
        <dbReference type="Proteomes" id="UP000746690"/>
    </source>
</evidence>
<reference evidence="2 3" key="1">
    <citation type="submission" date="2020-04" db="EMBL/GenBank/DDBJ databases">
        <title>A Flavivirga sp. nov.</title>
        <authorList>
            <person name="Sun X."/>
        </authorList>
    </citation>
    <scope>NUCLEOTIDE SEQUENCE [LARGE SCALE GENOMIC DNA]</scope>
    <source>
        <strain evidence="2 3">Y03</strain>
    </source>
</reference>
<gene>
    <name evidence="2" type="ORF">HHX25_19230</name>
</gene>
<dbReference type="RefSeq" id="WP_169676816.1">
    <property type="nucleotide sequence ID" value="NZ_JABBHF010000014.1"/>
</dbReference>
<feature type="domain" description="N-acetyltransferase" evidence="1">
    <location>
        <begin position="7"/>
        <end position="147"/>
    </location>
</feature>
<organism evidence="2 3">
    <name type="scientific">Flavivirga algicola</name>
    <dbReference type="NCBI Taxonomy" id="2729136"/>
    <lineage>
        <taxon>Bacteria</taxon>
        <taxon>Pseudomonadati</taxon>
        <taxon>Bacteroidota</taxon>
        <taxon>Flavobacteriia</taxon>
        <taxon>Flavobacteriales</taxon>
        <taxon>Flavobacteriaceae</taxon>
        <taxon>Flavivirga</taxon>
    </lineage>
</organism>
<sequence length="147" mass="17276">MLKTQVKTFEALTKRELYDLLQLRSDIFVIEQDCLYRDIDGKDFKALHILGYIDKKIVAYARIFKPGDYYAESSMGRVIVAKEKRDFKYGHIIMKKSIEAIKDHYNTTSVRIMAQSYLKKFYSNFGFIQVGEEFLDDGIPHIIMIKE</sequence>
<comment type="caution">
    <text evidence="2">The sequence shown here is derived from an EMBL/GenBank/DDBJ whole genome shotgun (WGS) entry which is preliminary data.</text>
</comment>